<comment type="caution">
    <text evidence="1">The sequence shown here is derived from an EMBL/GenBank/DDBJ whole genome shotgun (WGS) entry which is preliminary data.</text>
</comment>
<evidence type="ECO:0000313" key="2">
    <source>
        <dbReference type="Proteomes" id="UP001153076"/>
    </source>
</evidence>
<gene>
    <name evidence="1" type="ORF">Cgig2_023139</name>
</gene>
<reference evidence="1" key="1">
    <citation type="submission" date="2022-04" db="EMBL/GenBank/DDBJ databases">
        <title>Carnegiea gigantea Genome sequencing and assembly v2.</title>
        <authorList>
            <person name="Copetti D."/>
            <person name="Sanderson M.J."/>
            <person name="Burquez A."/>
            <person name="Wojciechowski M.F."/>
        </authorList>
    </citation>
    <scope>NUCLEOTIDE SEQUENCE</scope>
    <source>
        <strain evidence="1">SGP5-SGP5p</strain>
        <tissue evidence="1">Aerial part</tissue>
    </source>
</reference>
<accession>A0A9Q1GJ81</accession>
<evidence type="ECO:0000313" key="1">
    <source>
        <dbReference type="EMBL" id="KAJ8420075.1"/>
    </source>
</evidence>
<dbReference type="Proteomes" id="UP001153076">
    <property type="component" value="Unassembled WGS sequence"/>
</dbReference>
<proteinExistence type="predicted"/>
<dbReference type="AlphaFoldDB" id="A0A9Q1GJ81"/>
<name>A0A9Q1GJ81_9CARY</name>
<dbReference type="EMBL" id="JAKOGI010003904">
    <property type="protein sequence ID" value="KAJ8420075.1"/>
    <property type="molecule type" value="Genomic_DNA"/>
</dbReference>
<keyword evidence="2" id="KW-1185">Reference proteome</keyword>
<protein>
    <submittedName>
        <fullName evidence="1">Uncharacterized protein</fullName>
    </submittedName>
</protein>
<organism evidence="1 2">
    <name type="scientific">Carnegiea gigantea</name>
    <dbReference type="NCBI Taxonomy" id="171969"/>
    <lineage>
        <taxon>Eukaryota</taxon>
        <taxon>Viridiplantae</taxon>
        <taxon>Streptophyta</taxon>
        <taxon>Embryophyta</taxon>
        <taxon>Tracheophyta</taxon>
        <taxon>Spermatophyta</taxon>
        <taxon>Magnoliopsida</taxon>
        <taxon>eudicotyledons</taxon>
        <taxon>Gunneridae</taxon>
        <taxon>Pentapetalae</taxon>
        <taxon>Caryophyllales</taxon>
        <taxon>Cactineae</taxon>
        <taxon>Cactaceae</taxon>
        <taxon>Cactoideae</taxon>
        <taxon>Echinocereeae</taxon>
        <taxon>Carnegiea</taxon>
    </lineage>
</organism>
<sequence length="201" mass="22879">MRTSPKKVKSLLLKWVRLRSRRKEVLGLTQATDSSIPKLTKEVLFEKDDEKHVGAVRTPEKLEEVGPSDALRKQQPENLPLAYCSLYVIQLTKLDNELSQDELVISEYVFGKDVDDRQPSFDGCNNKEAARVSMAILNPGEEVEMSVINIWPNILNNRERKWDLATPSKLFMSYDQSVSASQSTYCSIIIALMIITKILSY</sequence>